<dbReference type="SUPFAM" id="SSF52540">
    <property type="entry name" value="P-loop containing nucleoside triphosphate hydrolases"/>
    <property type="match status" value="1"/>
</dbReference>
<evidence type="ECO:0000256" key="1">
    <source>
        <dbReference type="ARBA" id="ARBA00022448"/>
    </source>
</evidence>
<dbReference type="EMBL" id="BONQ01000083">
    <property type="protein sequence ID" value="GIG47329.1"/>
    <property type="molecule type" value="Genomic_DNA"/>
</dbReference>
<dbReference type="SMART" id="SM00382">
    <property type="entry name" value="AAA"/>
    <property type="match status" value="1"/>
</dbReference>
<evidence type="ECO:0000313" key="6">
    <source>
        <dbReference type="Proteomes" id="UP000660611"/>
    </source>
</evidence>
<organism evidence="5 6">
    <name type="scientific">Dactylosporangium siamense</name>
    <dbReference type="NCBI Taxonomy" id="685454"/>
    <lineage>
        <taxon>Bacteria</taxon>
        <taxon>Bacillati</taxon>
        <taxon>Actinomycetota</taxon>
        <taxon>Actinomycetes</taxon>
        <taxon>Micromonosporales</taxon>
        <taxon>Micromonosporaceae</taxon>
        <taxon>Dactylosporangium</taxon>
    </lineage>
</organism>
<dbReference type="PROSITE" id="PS00211">
    <property type="entry name" value="ABC_TRANSPORTER_1"/>
    <property type="match status" value="1"/>
</dbReference>
<sequence>MIELAGVSRTFRTRSGDIEALRGIDLTVAEGEFLAVIGRSGCGKSTLLRLLAGLLPPTDGTVLVGGTAVTRPRRDVALMFQRPALLPWRSVLANVLLPVEMHGGRRAPHRERACQLLDAVGLAGFHKRLPHELSGGMQQRVALCRALIQQPKVLLMDEPFSALDALTREELAGQLQQVHMDVKPTTVFVTHSIQEAVLLADRVAVLSERPGRVRHVLTVDIPRPRSFGRNAHLADVATCVAELTDLLHDTDAPTPMHIT</sequence>
<gene>
    <name evidence="5" type="ORF">Dsi01nite_053700</name>
</gene>
<dbReference type="AlphaFoldDB" id="A0A919PNX4"/>
<dbReference type="Proteomes" id="UP000660611">
    <property type="component" value="Unassembled WGS sequence"/>
</dbReference>
<dbReference type="InterPro" id="IPR050166">
    <property type="entry name" value="ABC_transporter_ATP-bind"/>
</dbReference>
<dbReference type="Pfam" id="PF00005">
    <property type="entry name" value="ABC_tran"/>
    <property type="match status" value="1"/>
</dbReference>
<dbReference type="PANTHER" id="PTHR42788">
    <property type="entry name" value="TAURINE IMPORT ATP-BINDING PROTEIN-RELATED"/>
    <property type="match status" value="1"/>
</dbReference>
<feature type="domain" description="ABC transporter" evidence="4">
    <location>
        <begin position="2"/>
        <end position="233"/>
    </location>
</feature>
<keyword evidence="2" id="KW-0547">Nucleotide-binding</keyword>
<keyword evidence="3 5" id="KW-0067">ATP-binding</keyword>
<comment type="caution">
    <text evidence="5">The sequence shown here is derived from an EMBL/GenBank/DDBJ whole genome shotgun (WGS) entry which is preliminary data.</text>
</comment>
<dbReference type="Gene3D" id="3.40.50.300">
    <property type="entry name" value="P-loop containing nucleotide triphosphate hydrolases"/>
    <property type="match status" value="1"/>
</dbReference>
<dbReference type="RefSeq" id="WP_203849069.1">
    <property type="nucleotide sequence ID" value="NZ_BAAAVW010000018.1"/>
</dbReference>
<dbReference type="PANTHER" id="PTHR42788:SF13">
    <property type="entry name" value="ALIPHATIC SULFONATES IMPORT ATP-BINDING PROTEIN SSUB"/>
    <property type="match status" value="1"/>
</dbReference>
<keyword evidence="6" id="KW-1185">Reference proteome</keyword>
<keyword evidence="1" id="KW-0813">Transport</keyword>
<protein>
    <submittedName>
        <fullName evidence="5">ABC transporter ATP-binding protein</fullName>
    </submittedName>
</protein>
<proteinExistence type="predicted"/>
<dbReference type="GO" id="GO:0016887">
    <property type="term" value="F:ATP hydrolysis activity"/>
    <property type="evidence" value="ECO:0007669"/>
    <property type="project" value="InterPro"/>
</dbReference>
<dbReference type="InterPro" id="IPR003439">
    <property type="entry name" value="ABC_transporter-like_ATP-bd"/>
</dbReference>
<evidence type="ECO:0000313" key="5">
    <source>
        <dbReference type="EMBL" id="GIG47329.1"/>
    </source>
</evidence>
<evidence type="ECO:0000256" key="2">
    <source>
        <dbReference type="ARBA" id="ARBA00022741"/>
    </source>
</evidence>
<dbReference type="InterPro" id="IPR027417">
    <property type="entry name" value="P-loop_NTPase"/>
</dbReference>
<evidence type="ECO:0000259" key="4">
    <source>
        <dbReference type="PROSITE" id="PS50893"/>
    </source>
</evidence>
<name>A0A919PNX4_9ACTN</name>
<dbReference type="InterPro" id="IPR003593">
    <property type="entry name" value="AAA+_ATPase"/>
</dbReference>
<dbReference type="PROSITE" id="PS50893">
    <property type="entry name" value="ABC_TRANSPORTER_2"/>
    <property type="match status" value="1"/>
</dbReference>
<dbReference type="CDD" id="cd03293">
    <property type="entry name" value="ABC_NrtD_SsuB_transporters"/>
    <property type="match status" value="1"/>
</dbReference>
<reference evidence="5" key="1">
    <citation type="submission" date="2021-01" db="EMBL/GenBank/DDBJ databases">
        <title>Whole genome shotgun sequence of Dactylosporangium siamense NBRC 106093.</title>
        <authorList>
            <person name="Komaki H."/>
            <person name="Tamura T."/>
        </authorList>
    </citation>
    <scope>NUCLEOTIDE SEQUENCE</scope>
    <source>
        <strain evidence="5">NBRC 106093</strain>
    </source>
</reference>
<evidence type="ECO:0000256" key="3">
    <source>
        <dbReference type="ARBA" id="ARBA00022840"/>
    </source>
</evidence>
<accession>A0A919PNX4</accession>
<dbReference type="GO" id="GO:0005524">
    <property type="term" value="F:ATP binding"/>
    <property type="evidence" value="ECO:0007669"/>
    <property type="project" value="UniProtKB-KW"/>
</dbReference>
<dbReference type="InterPro" id="IPR017871">
    <property type="entry name" value="ABC_transporter-like_CS"/>
</dbReference>